<reference evidence="1" key="1">
    <citation type="submission" date="2023-10" db="EMBL/GenBank/DDBJ databases">
        <title>Genome assembly of Pristionchus species.</title>
        <authorList>
            <person name="Yoshida K."/>
            <person name="Sommer R.J."/>
        </authorList>
    </citation>
    <scope>NUCLEOTIDE SEQUENCE</scope>
    <source>
        <strain evidence="1">RS5133</strain>
    </source>
</reference>
<proteinExistence type="predicted"/>
<sequence>SPESTDTQMKTKVDVKVEDGEDTSEVDTVSQNSLVSVVYSYILVDGRRIDVILCYDTKKISIETFDHTLKAEGIGFLVKNEKLRQSIDLVYSVSGIEEGDKTLNLRRPFSNECRIRIGHFLPFELGKERIRFEGKNDEESIDESDIQSITIVVHLDTQRSESSLVTCGSINMVSNGSQVILPLSQEVVALYSGFFLRRVNQKIDLNDKDVDDLIQFFPSIVHKTNTHFTVLDDLARFVRFCNRFEIHNGLKFVAPLISNFLDSLDFNSSHLPIILEISDESGENSNEFMESFFSRF</sequence>
<feature type="non-terminal residue" evidence="1">
    <location>
        <position position="296"/>
    </location>
</feature>
<dbReference type="AlphaFoldDB" id="A0AAV5WAR9"/>
<feature type="non-terminal residue" evidence="1">
    <location>
        <position position="1"/>
    </location>
</feature>
<dbReference type="Proteomes" id="UP001432322">
    <property type="component" value="Unassembled WGS sequence"/>
</dbReference>
<gene>
    <name evidence="1" type="ORF">PFISCL1PPCAC_20102</name>
</gene>
<organism evidence="1 2">
    <name type="scientific">Pristionchus fissidentatus</name>
    <dbReference type="NCBI Taxonomy" id="1538716"/>
    <lineage>
        <taxon>Eukaryota</taxon>
        <taxon>Metazoa</taxon>
        <taxon>Ecdysozoa</taxon>
        <taxon>Nematoda</taxon>
        <taxon>Chromadorea</taxon>
        <taxon>Rhabditida</taxon>
        <taxon>Rhabditina</taxon>
        <taxon>Diplogasteromorpha</taxon>
        <taxon>Diplogasteroidea</taxon>
        <taxon>Neodiplogasteridae</taxon>
        <taxon>Pristionchus</taxon>
    </lineage>
</organism>
<keyword evidence="2" id="KW-1185">Reference proteome</keyword>
<protein>
    <submittedName>
        <fullName evidence="1">Uncharacterized protein</fullName>
    </submittedName>
</protein>
<evidence type="ECO:0000313" key="2">
    <source>
        <dbReference type="Proteomes" id="UP001432322"/>
    </source>
</evidence>
<comment type="caution">
    <text evidence="1">The sequence shown here is derived from an EMBL/GenBank/DDBJ whole genome shotgun (WGS) entry which is preliminary data.</text>
</comment>
<dbReference type="EMBL" id="BTSY01000005">
    <property type="protein sequence ID" value="GMT28805.1"/>
    <property type="molecule type" value="Genomic_DNA"/>
</dbReference>
<name>A0AAV5WAR9_9BILA</name>
<accession>A0AAV5WAR9</accession>
<evidence type="ECO:0000313" key="1">
    <source>
        <dbReference type="EMBL" id="GMT28805.1"/>
    </source>
</evidence>